<gene>
    <name evidence="3" type="ORF">PENSOL_c083G07890</name>
</gene>
<dbReference type="EMBL" id="MDYO01000083">
    <property type="protein sequence ID" value="OQD86894.1"/>
    <property type="molecule type" value="Genomic_DNA"/>
</dbReference>
<dbReference type="Proteomes" id="UP000191612">
    <property type="component" value="Unassembled WGS sequence"/>
</dbReference>
<evidence type="ECO:0000256" key="1">
    <source>
        <dbReference type="SAM" id="MobiDB-lite"/>
    </source>
</evidence>
<keyword evidence="4" id="KW-1185">Reference proteome</keyword>
<comment type="caution">
    <text evidence="3">The sequence shown here is derived from an EMBL/GenBank/DDBJ whole genome shotgun (WGS) entry which is preliminary data.</text>
</comment>
<accession>A0A1V6QCF4</accession>
<reference evidence="4" key="1">
    <citation type="journal article" date="2017" name="Nat. Microbiol.">
        <title>Global analysis of biosynthetic gene clusters reveals vast potential of secondary metabolite production in Penicillium species.</title>
        <authorList>
            <person name="Nielsen J.C."/>
            <person name="Grijseels S."/>
            <person name="Prigent S."/>
            <person name="Ji B."/>
            <person name="Dainat J."/>
            <person name="Nielsen K.F."/>
            <person name="Frisvad J.C."/>
            <person name="Workman M."/>
            <person name="Nielsen J."/>
        </authorList>
    </citation>
    <scope>NUCLEOTIDE SEQUENCE [LARGE SCALE GENOMIC DNA]</scope>
    <source>
        <strain evidence="4">IBT 29525</strain>
    </source>
</reference>
<proteinExistence type="predicted"/>
<feature type="region of interest" description="Disordered" evidence="1">
    <location>
        <begin position="564"/>
        <end position="625"/>
    </location>
</feature>
<organism evidence="3 4">
    <name type="scientific">Penicillium solitum</name>
    <dbReference type="NCBI Taxonomy" id="60172"/>
    <lineage>
        <taxon>Eukaryota</taxon>
        <taxon>Fungi</taxon>
        <taxon>Dikarya</taxon>
        <taxon>Ascomycota</taxon>
        <taxon>Pezizomycotina</taxon>
        <taxon>Eurotiomycetes</taxon>
        <taxon>Eurotiomycetidae</taxon>
        <taxon>Eurotiales</taxon>
        <taxon>Aspergillaceae</taxon>
        <taxon>Penicillium</taxon>
    </lineage>
</organism>
<feature type="compositionally biased region" description="Acidic residues" evidence="1">
    <location>
        <begin position="582"/>
        <end position="602"/>
    </location>
</feature>
<feature type="compositionally biased region" description="Low complexity" evidence="1">
    <location>
        <begin position="306"/>
        <end position="323"/>
    </location>
</feature>
<dbReference type="PANTHER" id="PTHR23242:SF9">
    <property type="entry name" value="TRANSCRIPTION FACTOR HOXA13"/>
    <property type="match status" value="1"/>
</dbReference>
<evidence type="ECO:0000313" key="3">
    <source>
        <dbReference type="EMBL" id="OQD86894.1"/>
    </source>
</evidence>
<dbReference type="PANTHER" id="PTHR23242">
    <property type="entry name" value="TRANSCRIPTION FACTOR HOXA13"/>
    <property type="match status" value="1"/>
</dbReference>
<evidence type="ECO:0000256" key="2">
    <source>
        <dbReference type="SAM" id="Phobius"/>
    </source>
</evidence>
<name>A0A1V6QCF4_9EURO</name>
<dbReference type="AlphaFoldDB" id="A0A1V6QCF4"/>
<dbReference type="STRING" id="60172.A0A1V6QCF4"/>
<feature type="transmembrane region" description="Helical" evidence="2">
    <location>
        <begin position="29"/>
        <end position="47"/>
    </location>
</feature>
<keyword evidence="2" id="KW-0812">Transmembrane</keyword>
<sequence length="1241" mass="132654">MVVKENGQVTDVTAKTKGRTDLEKPRKKGFARWTVGLVVRLCIWYALVTPFLRCPSRLEDLTETSPRVCKPYLIARSHVEPYVTPYYDIYAAPYVDQARPYVDQARPYVEMFNQRVYTPASKVAKSGYEKYGAPALKQAQVYGIEQWQNQVTPRLQTAQNKVHQLYYAEIDPYVQQSIAVVSPYYQWANTVALNVYQGHLVPFYARSRPFIGKAYSTGQGILTTHVLPGAQYTWSSAVYFANSSLWPHVTGLYSEQVEPQLVKIGQRLASYREGKRLRAVIEDVDSSSTVEPVTSSATKSQEQIHTTTTVTSTSTPQASAQPTLTPTEQAQQAREKIDSDLERWQGKFALAADKGIEDLEERIGEIVSALIASSANSHGQSLSTALQLVSAEQLSSIKQRINELADSMPEEDAPEIEESTKDLLVRDIRTSAISVRDRAHALREWSISFEDELVRRVTAAVNSTLDVLDSIRDLGLQEIGMRWAWMDGVTYKDWAKYHALKAQLEEWRNEIRNVGMNHKSVSDARAVASDILDQGMHEAEQAARELVRLKDVGIWKIDAREVSDDFETRTEAPPAPPKPQEETEESDEGATEVDSDHDESSEEVIAPTSNDAYEETPSTDASSAAVDAEADFDGADESFMNDDILVEEQPSARSAFGVAAADANSHQAPILDDESHDVLDSLASKAGDTYAEASNAVSEAIHGTPLSPGEKISSDASQKYSDAVAAASSVIYGTPTPVVQSFMGGASSAFADSTDQAKVLYEIAKSQVLGQMAESSAPAHAQLLASIESAYSGSLKYATDELESKLHAVRATPTPSTAGPLAQISSIASSRLNQGLSLASEQLTQVQPPATTATASLPRGGLDPFVLDAQRRYYEAVGLAHDHYSAFVSTASGAVYGSPTPTPAGSSKGIIEEAGSQYERASSLASASLAAVIASASSAVSSADGGKAQSIIDDASSRYNAALSAASSSLSVASISASSAIYGTSTGPVESLSSQASENWEHLISKASEQIYGAPTPYLQQVVNNGRPQFDSVQELVSELIVGKQPSFTESVLSKLHAAYETPYPVAAVSSASSYINQAYGSASSAAASIVSDVPNVEEIVQHANDQLHSAVEAASVGIYGTPKGSYEKATEAAADAYSTASAQMSSAVYGQESGYIDVAKDAIENIQSTASAAIYGEEPNAMESATIRLAGAVESAKSQLADLAASAGSVVSEAVETAASHVEDTTSSIKSAAASVKDEL</sequence>
<evidence type="ECO:0008006" key="5">
    <source>
        <dbReference type="Google" id="ProtNLM"/>
    </source>
</evidence>
<keyword evidence="2" id="KW-0472">Membrane</keyword>
<protein>
    <recommendedName>
        <fullName evidence="5">Transcription factor hoxa13</fullName>
    </recommendedName>
</protein>
<keyword evidence="2" id="KW-1133">Transmembrane helix</keyword>
<feature type="compositionally biased region" description="Polar residues" evidence="1">
    <location>
        <begin position="288"/>
        <end position="305"/>
    </location>
</feature>
<feature type="region of interest" description="Disordered" evidence="1">
    <location>
        <begin position="288"/>
        <end position="335"/>
    </location>
</feature>
<evidence type="ECO:0000313" key="4">
    <source>
        <dbReference type="Proteomes" id="UP000191612"/>
    </source>
</evidence>